<comment type="caution">
    <text evidence="6">The sequence shown here is derived from an EMBL/GenBank/DDBJ whole genome shotgun (WGS) entry which is preliminary data.</text>
</comment>
<dbReference type="PANTHER" id="PTHR42781:SF4">
    <property type="entry name" value="SPERMIDINE_PUTRESCINE IMPORT ATP-BINDING PROTEIN POTA"/>
    <property type="match status" value="1"/>
</dbReference>
<dbReference type="InterPro" id="IPR003439">
    <property type="entry name" value="ABC_transporter-like_ATP-bd"/>
</dbReference>
<keyword evidence="2" id="KW-0813">Transport</keyword>
<proteinExistence type="inferred from homology"/>
<dbReference type="GO" id="GO:0005524">
    <property type="term" value="F:ATP binding"/>
    <property type="evidence" value="ECO:0007669"/>
    <property type="project" value="UniProtKB-KW"/>
</dbReference>
<dbReference type="SMART" id="SM00382">
    <property type="entry name" value="AAA"/>
    <property type="match status" value="1"/>
</dbReference>
<dbReference type="PROSITE" id="PS50893">
    <property type="entry name" value="ABC_TRANSPORTER_2"/>
    <property type="match status" value="1"/>
</dbReference>
<evidence type="ECO:0000256" key="4">
    <source>
        <dbReference type="ARBA" id="ARBA00022840"/>
    </source>
</evidence>
<evidence type="ECO:0000256" key="2">
    <source>
        <dbReference type="ARBA" id="ARBA00022448"/>
    </source>
</evidence>
<dbReference type="PANTHER" id="PTHR42781">
    <property type="entry name" value="SPERMIDINE/PUTRESCINE IMPORT ATP-BINDING PROTEIN POTA"/>
    <property type="match status" value="1"/>
</dbReference>
<protein>
    <submittedName>
        <fullName evidence="6">ABC transporter ATP-binding protein</fullName>
    </submittedName>
</protein>
<evidence type="ECO:0000256" key="1">
    <source>
        <dbReference type="ARBA" id="ARBA00005417"/>
    </source>
</evidence>
<keyword evidence="7" id="KW-1185">Reference proteome</keyword>
<evidence type="ECO:0000313" key="6">
    <source>
        <dbReference type="EMBL" id="MFC5418190.1"/>
    </source>
</evidence>
<dbReference type="Gene3D" id="2.40.50.100">
    <property type="match status" value="1"/>
</dbReference>
<evidence type="ECO:0000313" key="7">
    <source>
        <dbReference type="Proteomes" id="UP001596053"/>
    </source>
</evidence>
<sequence length="345" mass="37200">MTLRYENVSFTYPGASSGVFDISLEIGRGELLAIIGASGSGKSTILKLLAGFVKPDRGRILIEGAEVSALPPEARRLGVVFQSYALFPHMRLWENVAYPLKVRGMKKEGRRAQALEMLRRVGMDMRADDLPAALSGGQQQRVALARALVFEPRGLLLDEPLSALDAGLRVEMRDEILRVQRSAGIATLLVTHDQEEALSIADKVAVMREGRLIQLGTPRELYETPVNASVASFVGQSNLWPGKIAGAGLVETAIGPLACETHARSPGESVIVFVRPERVEPVDAAGMVEGPGSFSGQAAADRYLGPIRRIDLMVAGGLIRLETHQREPVTAVSIPRDAVRLLPAD</sequence>
<comment type="similarity">
    <text evidence="1">Belongs to the ABC transporter superfamily.</text>
</comment>
<reference evidence="7" key="1">
    <citation type="journal article" date="2019" name="Int. J. Syst. Evol. Microbiol.">
        <title>The Global Catalogue of Microorganisms (GCM) 10K type strain sequencing project: providing services to taxonomists for standard genome sequencing and annotation.</title>
        <authorList>
            <consortium name="The Broad Institute Genomics Platform"/>
            <consortium name="The Broad Institute Genome Sequencing Center for Infectious Disease"/>
            <person name="Wu L."/>
            <person name="Ma J."/>
        </authorList>
    </citation>
    <scope>NUCLEOTIDE SEQUENCE [LARGE SCALE GENOMIC DNA]</scope>
    <source>
        <strain evidence="7">NCAIM B.01391</strain>
    </source>
</reference>
<dbReference type="InterPro" id="IPR017871">
    <property type="entry name" value="ABC_transporter-like_CS"/>
</dbReference>
<keyword evidence="4 6" id="KW-0067">ATP-binding</keyword>
<dbReference type="EMBL" id="JBHSLW010000004">
    <property type="protein sequence ID" value="MFC5418190.1"/>
    <property type="molecule type" value="Genomic_DNA"/>
</dbReference>
<dbReference type="Pfam" id="PF00005">
    <property type="entry name" value="ABC_tran"/>
    <property type="match status" value="1"/>
</dbReference>
<dbReference type="InterPro" id="IPR050093">
    <property type="entry name" value="ABC_SmlMolc_Importer"/>
</dbReference>
<gene>
    <name evidence="6" type="ORF">ACFPOB_01295</name>
</gene>
<name>A0ABW0ILU1_9HYPH</name>
<feature type="domain" description="ABC transporter" evidence="5">
    <location>
        <begin position="3"/>
        <end position="234"/>
    </location>
</feature>
<organism evidence="6 7">
    <name type="scientific">Bosea eneae</name>
    <dbReference type="NCBI Taxonomy" id="151454"/>
    <lineage>
        <taxon>Bacteria</taxon>
        <taxon>Pseudomonadati</taxon>
        <taxon>Pseudomonadota</taxon>
        <taxon>Alphaproteobacteria</taxon>
        <taxon>Hyphomicrobiales</taxon>
        <taxon>Boseaceae</taxon>
        <taxon>Bosea</taxon>
    </lineage>
</organism>
<dbReference type="Gene3D" id="3.40.50.300">
    <property type="entry name" value="P-loop containing nucleotide triphosphate hydrolases"/>
    <property type="match status" value="1"/>
</dbReference>
<dbReference type="PROSITE" id="PS00211">
    <property type="entry name" value="ABC_TRANSPORTER_1"/>
    <property type="match status" value="1"/>
</dbReference>
<evidence type="ECO:0000259" key="5">
    <source>
        <dbReference type="PROSITE" id="PS50893"/>
    </source>
</evidence>
<dbReference type="SUPFAM" id="SSF50331">
    <property type="entry name" value="MOP-like"/>
    <property type="match status" value="1"/>
</dbReference>
<dbReference type="RefSeq" id="WP_377795265.1">
    <property type="nucleotide sequence ID" value="NZ_JBHSLW010000004.1"/>
</dbReference>
<dbReference type="SUPFAM" id="SSF52540">
    <property type="entry name" value="P-loop containing nucleoside triphosphate hydrolases"/>
    <property type="match status" value="1"/>
</dbReference>
<dbReference type="InterPro" id="IPR003593">
    <property type="entry name" value="AAA+_ATPase"/>
</dbReference>
<dbReference type="Proteomes" id="UP001596053">
    <property type="component" value="Unassembled WGS sequence"/>
</dbReference>
<keyword evidence="3" id="KW-0547">Nucleotide-binding</keyword>
<evidence type="ECO:0000256" key="3">
    <source>
        <dbReference type="ARBA" id="ARBA00022741"/>
    </source>
</evidence>
<dbReference type="InterPro" id="IPR008995">
    <property type="entry name" value="Mo/tungstate-bd_C_term_dom"/>
</dbReference>
<dbReference type="InterPro" id="IPR027417">
    <property type="entry name" value="P-loop_NTPase"/>
</dbReference>
<accession>A0ABW0ILU1</accession>